<protein>
    <submittedName>
        <fullName evidence="2">ATP-dependent RNA helicase DDX46</fullName>
    </submittedName>
</protein>
<dbReference type="AlphaFoldDB" id="A0A9Q1HA85"/>
<keyword evidence="2" id="KW-0378">Hydrolase</keyword>
<feature type="compositionally biased region" description="Polar residues" evidence="1">
    <location>
        <begin position="19"/>
        <end position="28"/>
    </location>
</feature>
<gene>
    <name evidence="2" type="ORF">HOLleu_15876</name>
</gene>
<reference evidence="2" key="1">
    <citation type="submission" date="2021-10" db="EMBL/GenBank/DDBJ databases">
        <title>Tropical sea cucumber genome reveals ecological adaptation and Cuvierian tubules defense mechanism.</title>
        <authorList>
            <person name="Chen T."/>
        </authorList>
    </citation>
    <scope>NUCLEOTIDE SEQUENCE</scope>
    <source>
        <strain evidence="2">Nanhai2018</strain>
        <tissue evidence="2">Muscle</tissue>
    </source>
</reference>
<evidence type="ECO:0000313" key="3">
    <source>
        <dbReference type="Proteomes" id="UP001152320"/>
    </source>
</evidence>
<sequence length="112" mass="11970">MFASKKRVKDVTEDELPIKSQTNTQGSDPNAAVAAATANVNKANLELAKRLASRINQSLESGRQTNVVQQATQALMKGGSIGQNPISVSQCSCCQGIVVVLLLFEKLKNVKK</sequence>
<feature type="region of interest" description="Disordered" evidence="1">
    <location>
        <begin position="1"/>
        <end position="30"/>
    </location>
</feature>
<dbReference type="Proteomes" id="UP001152320">
    <property type="component" value="Chromosome 7"/>
</dbReference>
<evidence type="ECO:0000256" key="1">
    <source>
        <dbReference type="SAM" id="MobiDB-lite"/>
    </source>
</evidence>
<comment type="caution">
    <text evidence="2">The sequence shown here is derived from an EMBL/GenBank/DDBJ whole genome shotgun (WGS) entry which is preliminary data.</text>
</comment>
<proteinExistence type="predicted"/>
<organism evidence="2 3">
    <name type="scientific">Holothuria leucospilota</name>
    <name type="common">Black long sea cucumber</name>
    <name type="synonym">Mertensiothuria leucospilota</name>
    <dbReference type="NCBI Taxonomy" id="206669"/>
    <lineage>
        <taxon>Eukaryota</taxon>
        <taxon>Metazoa</taxon>
        <taxon>Echinodermata</taxon>
        <taxon>Eleutherozoa</taxon>
        <taxon>Echinozoa</taxon>
        <taxon>Holothuroidea</taxon>
        <taxon>Aspidochirotacea</taxon>
        <taxon>Aspidochirotida</taxon>
        <taxon>Holothuriidae</taxon>
        <taxon>Holothuria</taxon>
    </lineage>
</organism>
<keyword evidence="2" id="KW-0547">Nucleotide-binding</keyword>
<evidence type="ECO:0000313" key="2">
    <source>
        <dbReference type="EMBL" id="KAJ8038445.1"/>
    </source>
</evidence>
<keyword evidence="3" id="KW-1185">Reference proteome</keyword>
<keyword evidence="2" id="KW-0347">Helicase</keyword>
<name>A0A9Q1HA85_HOLLE</name>
<dbReference type="EMBL" id="JAIZAY010000007">
    <property type="protein sequence ID" value="KAJ8038445.1"/>
    <property type="molecule type" value="Genomic_DNA"/>
</dbReference>
<accession>A0A9Q1HA85</accession>
<dbReference type="GO" id="GO:0004386">
    <property type="term" value="F:helicase activity"/>
    <property type="evidence" value="ECO:0007669"/>
    <property type="project" value="UniProtKB-KW"/>
</dbReference>
<keyword evidence="2" id="KW-0067">ATP-binding</keyword>